<organism evidence="2 3">
    <name type="scientific">Calypte anna</name>
    <name type="common">Anna's hummingbird</name>
    <name type="synonym">Archilochus anna</name>
    <dbReference type="NCBI Taxonomy" id="9244"/>
    <lineage>
        <taxon>Eukaryota</taxon>
        <taxon>Metazoa</taxon>
        <taxon>Chordata</taxon>
        <taxon>Craniata</taxon>
        <taxon>Vertebrata</taxon>
        <taxon>Euteleostomi</taxon>
        <taxon>Archelosauria</taxon>
        <taxon>Archosauria</taxon>
        <taxon>Dinosauria</taxon>
        <taxon>Saurischia</taxon>
        <taxon>Theropoda</taxon>
        <taxon>Coelurosauria</taxon>
        <taxon>Aves</taxon>
        <taxon>Neognathae</taxon>
        <taxon>Neoaves</taxon>
        <taxon>Strisores</taxon>
        <taxon>Apodiformes</taxon>
        <taxon>Trochilidae</taxon>
        <taxon>Calypte</taxon>
    </lineage>
</organism>
<protein>
    <submittedName>
        <fullName evidence="2">Uncharacterized protein</fullName>
    </submittedName>
</protein>
<reference evidence="2 3" key="1">
    <citation type="submission" date="2014-04" db="EMBL/GenBank/DDBJ databases">
        <title>Genome evolution of avian class.</title>
        <authorList>
            <person name="Zhang G."/>
            <person name="Li C."/>
        </authorList>
    </citation>
    <scope>NUCLEOTIDE SEQUENCE [LARGE SCALE GENOMIC DNA]</scope>
    <source>
        <strain evidence="2">BGI_N300</strain>
    </source>
</reference>
<feature type="non-terminal residue" evidence="2">
    <location>
        <position position="104"/>
    </location>
</feature>
<evidence type="ECO:0000256" key="1">
    <source>
        <dbReference type="SAM" id="MobiDB-lite"/>
    </source>
</evidence>
<dbReference type="EMBL" id="KL217901">
    <property type="protein sequence ID" value="KFP00078.1"/>
    <property type="molecule type" value="Genomic_DNA"/>
</dbReference>
<feature type="compositionally biased region" description="Polar residues" evidence="1">
    <location>
        <begin position="24"/>
        <end position="34"/>
    </location>
</feature>
<dbReference type="Proteomes" id="UP000054308">
    <property type="component" value="Unassembled WGS sequence"/>
</dbReference>
<keyword evidence="3" id="KW-1185">Reference proteome</keyword>
<sequence>MPNGHKLSGAGSNQSQPKIFPPGTGSSDSSSALTEENVKRLEQEYMTSQKDFNRQRIQDYIKQTNLLLFNKDTTKKTSTEFFWDQDPEGASSHSTAKRSESSKE</sequence>
<feature type="region of interest" description="Disordered" evidence="1">
    <location>
        <begin position="80"/>
        <end position="104"/>
    </location>
</feature>
<evidence type="ECO:0000313" key="2">
    <source>
        <dbReference type="EMBL" id="KFP00078.1"/>
    </source>
</evidence>
<evidence type="ECO:0000313" key="3">
    <source>
        <dbReference type="Proteomes" id="UP000054308"/>
    </source>
</evidence>
<name>A0A091HY45_CALAN</name>
<gene>
    <name evidence="2" type="ORF">N300_11902</name>
</gene>
<proteinExistence type="predicted"/>
<accession>A0A091HY45</accession>
<feature type="region of interest" description="Disordered" evidence="1">
    <location>
        <begin position="1"/>
        <end position="38"/>
    </location>
</feature>
<dbReference type="AlphaFoldDB" id="A0A091HY45"/>